<dbReference type="GeneID" id="16074650"/>
<dbReference type="GO" id="GO:0009264">
    <property type="term" value="P:deoxyribonucleotide catabolic process"/>
    <property type="evidence" value="ECO:0007669"/>
    <property type="project" value="InterPro"/>
</dbReference>
<dbReference type="UniPathway" id="UPA00002">
    <property type="reaction ID" value="UER00468"/>
</dbReference>
<accession>F2U9L4</accession>
<dbReference type="EC" id="4.1.2.4" evidence="5"/>
<dbReference type="EMBL" id="GL832965">
    <property type="protein sequence ID" value="EGD73041.1"/>
    <property type="molecule type" value="Genomic_DNA"/>
</dbReference>
<comment type="subcellular location">
    <subcellularLocation>
        <location evidence="2">Cytoplasmic granule</location>
    </subcellularLocation>
    <subcellularLocation>
        <location evidence="1">Nucleus</location>
    </subcellularLocation>
</comment>
<dbReference type="FunCoup" id="F2U9L4">
    <property type="interactions" value="736"/>
</dbReference>
<evidence type="ECO:0000313" key="18">
    <source>
        <dbReference type="Proteomes" id="UP000007799"/>
    </source>
</evidence>
<dbReference type="OrthoDB" id="70823at2759"/>
<comment type="pathway">
    <text evidence="3">Carbohydrate degradation; 2-deoxy-D-ribose 1-phosphate degradation; D-glyceraldehyde 3-phosphate and acetaldehyde from 2-deoxy-alpha-D-ribose 1-phosphate: step 2/2.</text>
</comment>
<organism evidence="18">
    <name type="scientific">Salpingoeca rosetta (strain ATCC 50818 / BSB-021)</name>
    <dbReference type="NCBI Taxonomy" id="946362"/>
    <lineage>
        <taxon>Eukaryota</taxon>
        <taxon>Choanoflagellata</taxon>
        <taxon>Craspedida</taxon>
        <taxon>Salpingoecidae</taxon>
        <taxon>Salpingoeca</taxon>
    </lineage>
</organism>
<dbReference type="KEGG" id="sre:PTSG_04752"/>
<dbReference type="PANTHER" id="PTHR10889:SF3">
    <property type="entry name" value="DEOXYRIBOSE-PHOSPHATE ALDOLASE"/>
    <property type="match status" value="1"/>
</dbReference>
<feature type="active site" description="Proton donor/acceptor" evidence="16">
    <location>
        <position position="253"/>
    </location>
</feature>
<dbReference type="CDD" id="cd00959">
    <property type="entry name" value="DeoC"/>
    <property type="match status" value="1"/>
</dbReference>
<evidence type="ECO:0000256" key="14">
    <source>
        <dbReference type="ARBA" id="ARBA00061866"/>
    </source>
</evidence>
<comment type="catalytic activity">
    <reaction evidence="12">
        <text>2-deoxy-D-ribose 5-phosphate = D-glyceraldehyde 3-phosphate + acetaldehyde</text>
        <dbReference type="Rhea" id="RHEA:12821"/>
        <dbReference type="ChEBI" id="CHEBI:15343"/>
        <dbReference type="ChEBI" id="CHEBI:59776"/>
        <dbReference type="ChEBI" id="CHEBI:62877"/>
        <dbReference type="EC" id="4.1.2.4"/>
    </reaction>
</comment>
<evidence type="ECO:0000256" key="1">
    <source>
        <dbReference type="ARBA" id="ARBA00004123"/>
    </source>
</evidence>
<evidence type="ECO:0000256" key="10">
    <source>
        <dbReference type="ARBA" id="ARBA00031814"/>
    </source>
</evidence>
<dbReference type="PANTHER" id="PTHR10889">
    <property type="entry name" value="DEOXYRIBOSE-PHOSPHATE ALDOLASE"/>
    <property type="match status" value="1"/>
</dbReference>
<reference evidence="17" key="1">
    <citation type="submission" date="2009-08" db="EMBL/GenBank/DDBJ databases">
        <title>Annotation of Salpingoeca rosetta.</title>
        <authorList>
            <consortium name="The Broad Institute Genome Sequencing Platform"/>
            <person name="Russ C."/>
            <person name="Cuomo C."/>
            <person name="Burger G."/>
            <person name="Gray M.W."/>
            <person name="Holland P.W.H."/>
            <person name="King N."/>
            <person name="Lang F.B.F."/>
            <person name="Roger A.J."/>
            <person name="Ruiz-Trillo I."/>
            <person name="Young S.K."/>
            <person name="Zeng Q."/>
            <person name="Gargeya S."/>
            <person name="Alvarado L."/>
            <person name="Berlin A."/>
            <person name="Chapman S.B."/>
            <person name="Chen Z."/>
            <person name="Freedman E."/>
            <person name="Gellesch M."/>
            <person name="Goldberg J."/>
            <person name="Griggs A."/>
            <person name="Gujja S."/>
            <person name="Heilman E."/>
            <person name="Heiman D."/>
            <person name="Howarth C."/>
            <person name="Mehta T."/>
            <person name="Neiman D."/>
            <person name="Pearson M."/>
            <person name="Roberts A."/>
            <person name="Saif S."/>
            <person name="Shea T."/>
            <person name="Shenoy N."/>
            <person name="Sisk P."/>
            <person name="Stolte C."/>
            <person name="Sykes S."/>
            <person name="White J."/>
            <person name="Yandava C."/>
            <person name="Haas B."/>
            <person name="Nusbaum C."/>
            <person name="Birren B."/>
        </authorList>
    </citation>
    <scope>NUCLEOTIDE SEQUENCE [LARGE SCALE GENOMIC DNA]</scope>
    <source>
        <strain evidence="17">ATCC 50818</strain>
    </source>
</reference>
<dbReference type="SMART" id="SM01133">
    <property type="entry name" value="DeoC"/>
    <property type="match status" value="1"/>
</dbReference>
<comment type="subunit">
    <text evidence="14">Interacts with YBX1.</text>
</comment>
<evidence type="ECO:0000256" key="13">
    <source>
        <dbReference type="ARBA" id="ARBA00054733"/>
    </source>
</evidence>
<keyword evidence="9 16" id="KW-0704">Schiff base</keyword>
<evidence type="ECO:0000256" key="4">
    <source>
        <dbReference type="ARBA" id="ARBA00009473"/>
    </source>
</evidence>
<evidence type="ECO:0000256" key="5">
    <source>
        <dbReference type="ARBA" id="ARBA00012515"/>
    </source>
</evidence>
<protein>
    <recommendedName>
        <fullName evidence="15">Deoxyribose-phosphate aldolase</fullName>
        <ecNumber evidence="5">4.1.2.4</ecNumber>
    </recommendedName>
    <alternativeName>
        <fullName evidence="11">2-deoxy-D-ribose 5-phosphate aldolase</fullName>
    </alternativeName>
    <alternativeName>
        <fullName evidence="10">Phosphodeoxyriboaldolase</fullName>
    </alternativeName>
</protein>
<evidence type="ECO:0000256" key="6">
    <source>
        <dbReference type="ARBA" id="ARBA00022490"/>
    </source>
</evidence>
<evidence type="ECO:0000256" key="3">
    <source>
        <dbReference type="ARBA" id="ARBA00004816"/>
    </source>
</evidence>
<gene>
    <name evidence="17" type="ORF">PTSG_04752</name>
</gene>
<evidence type="ECO:0000256" key="7">
    <source>
        <dbReference type="ARBA" id="ARBA00023239"/>
    </source>
</evidence>
<dbReference type="GO" id="GO:0005737">
    <property type="term" value="C:cytoplasm"/>
    <property type="evidence" value="ECO:0007669"/>
    <property type="project" value="InterPro"/>
</dbReference>
<dbReference type="InterPro" id="IPR011343">
    <property type="entry name" value="DeoC"/>
</dbReference>
<dbReference type="OMA" id="MNACIPP"/>
<dbReference type="Proteomes" id="UP000007799">
    <property type="component" value="Unassembled WGS sequence"/>
</dbReference>
<dbReference type="STRING" id="946362.F2U9L4"/>
<keyword evidence="6" id="KW-0963">Cytoplasm</keyword>
<dbReference type="GO" id="GO:0004139">
    <property type="term" value="F:deoxyribose-phosphate aldolase activity"/>
    <property type="evidence" value="ECO:0007669"/>
    <property type="project" value="UniProtKB-EC"/>
</dbReference>
<dbReference type="InParanoid" id="F2U9L4"/>
<keyword evidence="18" id="KW-1185">Reference proteome</keyword>
<name>F2U9L4_SALR5</name>
<sequence length="317" mass="34991">MPHERNPGIPLDLSWVTEGRVNLAATKRRADQHKVRRSVKMEWQAAWLLRAVTCIDLTTLSGDDTEANVKRLCFKAKRPIRRDILETLGVADKKITTGAVCVYPNRVNEAVKHLEGTNIPVASVAAGFPAGQTMLKHRLMEIEEAVAAGAHEIDIVITRPYVLQSKWQQLYDEVKAMRQACGEAHLKTILATGELGSLDNVYRASVICMMAGADVIKTSTGKEGVNATFPVALTMLRAIREYHQRTGFKVGFKPAGGIRSAKDAVSWLAIMKEELGDDWTKPDLFRIGASSLLTDIERQLFHCATGRYAAAHQLAMS</sequence>
<evidence type="ECO:0000256" key="2">
    <source>
        <dbReference type="ARBA" id="ARBA00004463"/>
    </source>
</evidence>
<dbReference type="Pfam" id="PF01791">
    <property type="entry name" value="DeoC"/>
    <property type="match status" value="1"/>
</dbReference>
<keyword evidence="8" id="KW-0539">Nucleus</keyword>
<dbReference type="FunFam" id="3.20.20.70:FF:000103">
    <property type="entry name" value="Putative deoxyribose-phosphate aldolase"/>
    <property type="match status" value="1"/>
</dbReference>
<evidence type="ECO:0000256" key="11">
    <source>
        <dbReference type="ARBA" id="ARBA00032755"/>
    </source>
</evidence>
<dbReference type="eggNOG" id="KOG3981">
    <property type="taxonomic scope" value="Eukaryota"/>
</dbReference>
<keyword evidence="7" id="KW-0456">Lyase</keyword>
<comment type="similarity">
    <text evidence="4">Belongs to the DeoC/FbaB aldolase family. DeoC type 2 subfamily.</text>
</comment>
<proteinExistence type="inferred from homology"/>
<evidence type="ECO:0000256" key="8">
    <source>
        <dbReference type="ARBA" id="ARBA00023242"/>
    </source>
</evidence>
<dbReference type="GO" id="GO:0005634">
    <property type="term" value="C:nucleus"/>
    <property type="evidence" value="ECO:0007669"/>
    <property type="project" value="UniProtKB-SubCell"/>
</dbReference>
<dbReference type="AlphaFoldDB" id="F2U9L4"/>
<evidence type="ECO:0000256" key="12">
    <source>
        <dbReference type="ARBA" id="ARBA00048791"/>
    </source>
</evidence>
<dbReference type="InterPro" id="IPR013785">
    <property type="entry name" value="Aldolase_TIM"/>
</dbReference>
<dbReference type="GO" id="GO:0016052">
    <property type="term" value="P:carbohydrate catabolic process"/>
    <property type="evidence" value="ECO:0007669"/>
    <property type="project" value="TreeGrafter"/>
</dbReference>
<evidence type="ECO:0000256" key="16">
    <source>
        <dbReference type="PIRSR" id="PIRSR001357-50"/>
    </source>
</evidence>
<feature type="active site" description="Schiff-base intermediate with acetaldehyde" evidence="16">
    <location>
        <position position="217"/>
    </location>
</feature>
<dbReference type="SUPFAM" id="SSF51569">
    <property type="entry name" value="Aldolase"/>
    <property type="match status" value="1"/>
</dbReference>
<evidence type="ECO:0000256" key="15">
    <source>
        <dbReference type="ARBA" id="ARBA00068105"/>
    </source>
</evidence>
<dbReference type="Gene3D" id="3.20.20.70">
    <property type="entry name" value="Aldolase class I"/>
    <property type="match status" value="1"/>
</dbReference>
<evidence type="ECO:0000256" key="9">
    <source>
        <dbReference type="ARBA" id="ARBA00023270"/>
    </source>
</evidence>
<dbReference type="NCBIfam" id="TIGR00126">
    <property type="entry name" value="deoC"/>
    <property type="match status" value="1"/>
</dbReference>
<dbReference type="RefSeq" id="XP_004994072.1">
    <property type="nucleotide sequence ID" value="XM_004994015.1"/>
</dbReference>
<dbReference type="PIRSF" id="PIRSF001357">
    <property type="entry name" value="DeoC"/>
    <property type="match status" value="1"/>
</dbReference>
<comment type="function">
    <text evidence="13">Catalyzes a reversible aldol reaction between acetaldehyde and D-glyceraldehyde 3-phosphate to generate 2-deoxy-D-ribose 5-phosphate. Participates in stress granule (SG) assembly. May allow ATP production from extracellular deoxyinosine in conditions of energy deprivation.</text>
</comment>
<evidence type="ECO:0000313" key="17">
    <source>
        <dbReference type="EMBL" id="EGD73041.1"/>
    </source>
</evidence>
<dbReference type="GO" id="GO:0046386">
    <property type="term" value="P:deoxyribose phosphate catabolic process"/>
    <property type="evidence" value="ECO:0007669"/>
    <property type="project" value="UniProtKB-UniPathway"/>
</dbReference>
<dbReference type="InterPro" id="IPR002915">
    <property type="entry name" value="DeoC/FbaB/LacD_aldolase"/>
</dbReference>